<accession>A0A385SQX4</accession>
<dbReference type="NCBIfam" id="TIGR02474">
    <property type="entry name" value="pec_lyase"/>
    <property type="match status" value="1"/>
</dbReference>
<proteinExistence type="predicted"/>
<dbReference type="Proteomes" id="UP000266183">
    <property type="component" value="Chromosome"/>
</dbReference>
<organism evidence="1 2">
    <name type="scientific">Chryseolinea soli</name>
    <dbReference type="NCBI Taxonomy" id="2321403"/>
    <lineage>
        <taxon>Bacteria</taxon>
        <taxon>Pseudomonadati</taxon>
        <taxon>Bacteroidota</taxon>
        <taxon>Cytophagia</taxon>
        <taxon>Cytophagales</taxon>
        <taxon>Fulvivirgaceae</taxon>
        <taxon>Chryseolinea</taxon>
    </lineage>
</organism>
<keyword evidence="1" id="KW-0456">Lyase</keyword>
<evidence type="ECO:0000313" key="2">
    <source>
        <dbReference type="Proteomes" id="UP000266183"/>
    </source>
</evidence>
<dbReference type="KEGG" id="chk:D4L85_15760"/>
<dbReference type="GO" id="GO:0030570">
    <property type="term" value="F:pectate lyase activity"/>
    <property type="evidence" value="ECO:0007669"/>
    <property type="project" value="UniProtKB-EC"/>
</dbReference>
<dbReference type="AlphaFoldDB" id="A0A385SQX4"/>
<dbReference type="Gene3D" id="1.50.10.20">
    <property type="match status" value="1"/>
</dbReference>
<dbReference type="InterPro" id="IPR012669">
    <property type="entry name" value="Pectate_lyase"/>
</dbReference>
<sequence>MLFASTDCFMRLRTKATCCKFFFRESLINPGFQTLYLAGMNLWPILLLSCLITLVNNRVEAQSHDPIADRMLVYQRSIGGWPKFLYDKDHKGVKVDYSKALSDEEADAIRADSLASDATYDNHSTSREIRYLIQAYKTTGNKKYLRAAEKGIRYILNGQYKTNGGWPQFYPVRKGYPSHITYNDDAMVNNLEILQDIVDKTKNMEVIDSSLIALSKKAVDRGVQCILLTQVKVDGKLTAWCAQHDTTTLRPANARAFEPAALNSSESAGIVRFLMRQQNPSPKLVQAITSAMEWFENSRIEGYQFETVTGASYQNEKDRVLVADAHAVIWARFYEIETNAPFFTGRDGIKRKSVSDIEYERRNGYAWYGSWPQKLLDKDFPIWKAANKIIDRR</sequence>
<evidence type="ECO:0000313" key="1">
    <source>
        <dbReference type="EMBL" id="AYB31930.1"/>
    </source>
</evidence>
<dbReference type="EC" id="4.2.2.2" evidence="1"/>
<dbReference type="EMBL" id="CP032382">
    <property type="protein sequence ID" value="AYB31930.1"/>
    <property type="molecule type" value="Genomic_DNA"/>
</dbReference>
<keyword evidence="2" id="KW-1185">Reference proteome</keyword>
<reference evidence="2" key="1">
    <citation type="submission" date="2018-09" db="EMBL/GenBank/DDBJ databases">
        <title>Chryseolinea sp. KIS68-18 isolated from soil.</title>
        <authorList>
            <person name="Weon H.-Y."/>
            <person name="Kwon S.-W."/>
            <person name="Lee S.A."/>
        </authorList>
    </citation>
    <scope>NUCLEOTIDE SEQUENCE [LARGE SCALE GENOMIC DNA]</scope>
    <source>
        <strain evidence="2">KIS68-18</strain>
    </source>
</reference>
<protein>
    <submittedName>
        <fullName evidence="1">Pectate lyase</fullName>
        <ecNumber evidence="1">4.2.2.2</ecNumber>
    </submittedName>
</protein>
<dbReference type="SUPFAM" id="SSF81853">
    <property type="entry name" value="Family 10 polysaccharide lyase"/>
    <property type="match status" value="1"/>
</dbReference>
<dbReference type="Pfam" id="PF09492">
    <property type="entry name" value="Pec_lyase"/>
    <property type="match status" value="1"/>
</dbReference>
<gene>
    <name evidence="1" type="primary">pelA</name>
    <name evidence="1" type="ORF">D4L85_15760</name>
</gene>
<name>A0A385SQX4_9BACT</name>